<evidence type="ECO:0000313" key="3">
    <source>
        <dbReference type="EMBL" id="KKK15037.1"/>
    </source>
</evidence>
<dbReference type="GO" id="GO:0016788">
    <property type="term" value="F:hydrolase activity, acting on ester bonds"/>
    <property type="evidence" value="ECO:0007669"/>
    <property type="project" value="InterPro"/>
</dbReference>
<sequence>MGYLYRIAAVLLLGLDGALAHQSHQWGPRNWKSLVTFGDSYTDDSRLGYFASHSGEAPPVGWVEPVSNSSASGGYTWGYYVAQTAHVNRYNYAVSGAVCSNKITPRWFSSIDADFPSVLEYEIPAYVADSNHITQRGKKFLDIPSDETIYAIWIGTNDLGNDAFLTDSQAKNATIPDYIECVYDALDRVYANGGRYFVIMNAAPLQLCPQYATHTDGGLAATQYWPDKGSNLTEISYRMWESVTTVNNVFQYKTPYEVVIADRYPGAQLAVMDTYGLISHIYYNPTKYLAAPANVTGYIHHCNTSGGNCEKLPNAASFLWYDELHPSERTDQVIGKEFVKVVQGISEWATYW</sequence>
<dbReference type="CDD" id="cd01846">
    <property type="entry name" value="fatty_acyltransferase_like"/>
    <property type="match status" value="1"/>
</dbReference>
<accession>A0A0F8WUV0</accession>
<dbReference type="PANTHER" id="PTHR45648:SF22">
    <property type="entry name" value="GDSL LIPASE_ACYLHYDROLASE FAMILY PROTEIN (AFU_ORTHOLOGUE AFUA_4G14700)"/>
    <property type="match status" value="1"/>
</dbReference>
<dbReference type="STRING" id="308745.A0A0F8WUV0"/>
<dbReference type="InterPro" id="IPR001087">
    <property type="entry name" value="GDSL"/>
</dbReference>
<proteinExistence type="predicted"/>
<evidence type="ECO:0000256" key="1">
    <source>
        <dbReference type="ARBA" id="ARBA00022801"/>
    </source>
</evidence>
<evidence type="ECO:0000313" key="4">
    <source>
        <dbReference type="Proteomes" id="UP000034291"/>
    </source>
</evidence>
<organism evidence="3 4">
    <name type="scientific">Aspergillus rambellii</name>
    <dbReference type="NCBI Taxonomy" id="308745"/>
    <lineage>
        <taxon>Eukaryota</taxon>
        <taxon>Fungi</taxon>
        <taxon>Dikarya</taxon>
        <taxon>Ascomycota</taxon>
        <taxon>Pezizomycotina</taxon>
        <taxon>Eurotiomycetes</taxon>
        <taxon>Eurotiomycetidae</taxon>
        <taxon>Eurotiales</taxon>
        <taxon>Aspergillaceae</taxon>
        <taxon>Aspergillus</taxon>
        <taxon>Aspergillus subgen. Nidulantes</taxon>
    </lineage>
</organism>
<dbReference type="InterPro" id="IPR051058">
    <property type="entry name" value="GDSL_Est/Lipase"/>
</dbReference>
<keyword evidence="2" id="KW-0732">Signal</keyword>
<dbReference type="PANTHER" id="PTHR45648">
    <property type="entry name" value="GDSL LIPASE/ACYLHYDROLASE FAMILY PROTEIN (AFU_ORTHOLOGUE AFUA_4G14700)"/>
    <property type="match status" value="1"/>
</dbReference>
<dbReference type="EMBL" id="JZBS01003415">
    <property type="protein sequence ID" value="KKK15037.1"/>
    <property type="molecule type" value="Genomic_DNA"/>
</dbReference>
<dbReference type="Proteomes" id="UP000034291">
    <property type="component" value="Unassembled WGS sequence"/>
</dbReference>
<comment type="caution">
    <text evidence="3">The sequence shown here is derived from an EMBL/GenBank/DDBJ whole genome shotgun (WGS) entry which is preliminary data.</text>
</comment>
<keyword evidence="4" id="KW-1185">Reference proteome</keyword>
<feature type="chain" id="PRO_5002529185" description="GDSL lipase/acylhydrolase family protein" evidence="2">
    <location>
        <begin position="21"/>
        <end position="352"/>
    </location>
</feature>
<reference evidence="3 4" key="1">
    <citation type="submission" date="2015-02" db="EMBL/GenBank/DDBJ databases">
        <title>Draft Genome Sequences of Two Closely-Related Aflatoxigenic Aspergillus Species Obtained from the Cote d'Ivoire.</title>
        <authorList>
            <person name="Moore G.G."/>
            <person name="Beltz S.B."/>
            <person name="Mack B.M."/>
        </authorList>
    </citation>
    <scope>NUCLEOTIDE SEQUENCE [LARGE SCALE GENOMIC DNA]</scope>
    <source>
        <strain evidence="3 4">SRRC1468</strain>
    </source>
</reference>
<evidence type="ECO:0000256" key="2">
    <source>
        <dbReference type="SAM" id="SignalP"/>
    </source>
</evidence>
<keyword evidence="1" id="KW-0378">Hydrolase</keyword>
<dbReference type="InterPro" id="IPR036514">
    <property type="entry name" value="SGNH_hydro_sf"/>
</dbReference>
<dbReference type="Gene3D" id="3.40.50.1110">
    <property type="entry name" value="SGNH hydrolase"/>
    <property type="match status" value="1"/>
</dbReference>
<evidence type="ECO:0008006" key="5">
    <source>
        <dbReference type="Google" id="ProtNLM"/>
    </source>
</evidence>
<dbReference type="OrthoDB" id="1600564at2759"/>
<protein>
    <recommendedName>
        <fullName evidence="5">GDSL lipase/acylhydrolase family protein</fullName>
    </recommendedName>
</protein>
<name>A0A0F8WUV0_9EURO</name>
<dbReference type="Pfam" id="PF00657">
    <property type="entry name" value="Lipase_GDSL"/>
    <property type="match status" value="1"/>
</dbReference>
<gene>
    <name evidence="3" type="ORF">ARAM_004657</name>
</gene>
<dbReference type="AlphaFoldDB" id="A0A0F8WUV0"/>
<dbReference type="SUPFAM" id="SSF52266">
    <property type="entry name" value="SGNH hydrolase"/>
    <property type="match status" value="1"/>
</dbReference>
<feature type="signal peptide" evidence="2">
    <location>
        <begin position="1"/>
        <end position="20"/>
    </location>
</feature>